<dbReference type="EC" id="6.3.5.4" evidence="2"/>
<dbReference type="SUPFAM" id="SSF52402">
    <property type="entry name" value="Adenine nucleotide alpha hydrolases-like"/>
    <property type="match status" value="1"/>
</dbReference>
<evidence type="ECO:0000256" key="3">
    <source>
        <dbReference type="ARBA" id="ARBA00048741"/>
    </source>
</evidence>
<dbReference type="PANTHER" id="PTHR43284">
    <property type="entry name" value="ASPARAGINE SYNTHETASE (GLUTAMINE-HYDROLYZING)"/>
    <property type="match status" value="1"/>
</dbReference>
<comment type="caution">
    <text evidence="7">The sequence shown here is derived from an EMBL/GenBank/DDBJ whole genome shotgun (WGS) entry which is preliminary data.</text>
</comment>
<proteinExistence type="predicted"/>
<dbReference type="InterPro" id="IPR017932">
    <property type="entry name" value="GATase_2_dom"/>
</dbReference>
<evidence type="ECO:0000259" key="6">
    <source>
        <dbReference type="Pfam" id="PF13537"/>
    </source>
</evidence>
<dbReference type="InterPro" id="IPR001962">
    <property type="entry name" value="Asn_synthase"/>
</dbReference>
<sequence length="654" mass="72970">MYTSANDDLLLLAAIDLSGGPEWFGADWERALRALALGKAGDVLHGRADGAAFATRAEVRPGMARPVRQRAHPFRLQPDGSYVLLAGRLHHADEVCARFGLSAQPDQASLYAALHAKLGEECDRRISGDYAVVQWWPSQRKVRLARSPVAHAPLHVMRDGNRLVVCSVPGPIFALGHQARIDDARVGGWLLSGCGPPDRSFYVGMTCLACGTQEIHDPAGRSVRRFWSLRDAPDVRFKRDEDYVEAVEEQLRRATAAMLAGARSPGIMLSGGFDSQAVASFAAEHLGPQATLRSYTSVPAREASPEDRATSFGDEGDHVRDLCAMYPQIKPTFFDAANLRFGDRLNAMMLVSGWPVYNETNAHWFHAGLEQAAADGVDVVLTGDSGNAGFSYDGWTGFPTWLAEGKWRRLVRELKAFPFDDRPLWRKFVSRAVMPHLPLSAKRRIDEGRGWRGSPFASWSPLRADWARESGLLDEVGDDGFTLYDYDVATSREWRDRIVTRSTNGGSEILLGFELLYGVPIRDVHAYAPLLELCAGIPDEQYLRNGQDRWLGRRILSGRVPERVWKELRMGRQAADWPMRLQRDREAMLDELESLNRDERIAEVIDLPRLIKSLREWDGQDNPQRGDSTRLVSALGRGLSTARFIRFAEGRNVA</sequence>
<evidence type="ECO:0000256" key="4">
    <source>
        <dbReference type="SAM" id="MobiDB-lite"/>
    </source>
</evidence>
<dbReference type="PANTHER" id="PTHR43284:SF1">
    <property type="entry name" value="ASPARAGINE SYNTHETASE"/>
    <property type="match status" value="1"/>
</dbReference>
<dbReference type="Proteomes" id="UP000600799">
    <property type="component" value="Unassembled WGS sequence"/>
</dbReference>
<reference evidence="7 8" key="1">
    <citation type="submission" date="2020-11" db="EMBL/GenBank/DDBJ databases">
        <title>The genome sequence of Novosphingobium sp. 1Y9A.</title>
        <authorList>
            <person name="Liu Y."/>
        </authorList>
    </citation>
    <scope>NUCLEOTIDE SEQUENCE [LARGE SCALE GENOMIC DNA]</scope>
    <source>
        <strain evidence="7 8">1Y9A</strain>
    </source>
</reference>
<accession>A0ABS0HLM8</accession>
<evidence type="ECO:0000256" key="1">
    <source>
        <dbReference type="ARBA" id="ARBA00005187"/>
    </source>
</evidence>
<dbReference type="Gene3D" id="3.40.50.620">
    <property type="entry name" value="HUPs"/>
    <property type="match status" value="1"/>
</dbReference>
<dbReference type="InterPro" id="IPR014729">
    <property type="entry name" value="Rossmann-like_a/b/a_fold"/>
</dbReference>
<dbReference type="RefSeq" id="WP_196277295.1">
    <property type="nucleotide sequence ID" value="NZ_JADQDC010000019.1"/>
</dbReference>
<evidence type="ECO:0000259" key="5">
    <source>
        <dbReference type="Pfam" id="PF00733"/>
    </source>
</evidence>
<keyword evidence="8" id="KW-1185">Reference proteome</keyword>
<evidence type="ECO:0000313" key="7">
    <source>
        <dbReference type="EMBL" id="MBF9153028.1"/>
    </source>
</evidence>
<evidence type="ECO:0000313" key="8">
    <source>
        <dbReference type="Proteomes" id="UP000600799"/>
    </source>
</evidence>
<protein>
    <recommendedName>
        <fullName evidence="2">asparagine synthase (glutamine-hydrolyzing)</fullName>
        <ecNumber evidence="2">6.3.5.4</ecNumber>
    </recommendedName>
</protein>
<dbReference type="SUPFAM" id="SSF56235">
    <property type="entry name" value="N-terminal nucleophile aminohydrolases (Ntn hydrolases)"/>
    <property type="match status" value="1"/>
</dbReference>
<feature type="domain" description="Asparagine synthetase" evidence="5">
    <location>
        <begin position="530"/>
        <end position="619"/>
    </location>
</feature>
<feature type="compositionally biased region" description="Basic and acidic residues" evidence="4">
    <location>
        <begin position="303"/>
        <end position="314"/>
    </location>
</feature>
<dbReference type="Gene3D" id="3.60.20.10">
    <property type="entry name" value="Glutamine Phosphoribosylpyrophosphate, subunit 1, domain 1"/>
    <property type="match status" value="1"/>
</dbReference>
<feature type="region of interest" description="Disordered" evidence="4">
    <location>
        <begin position="294"/>
        <end position="314"/>
    </location>
</feature>
<dbReference type="InterPro" id="IPR051786">
    <property type="entry name" value="ASN_synthetase/amidase"/>
</dbReference>
<comment type="pathway">
    <text evidence="1">Amino-acid biosynthesis; L-asparagine biosynthesis; L-asparagine from L-aspartate (L-Gln route): step 1/1.</text>
</comment>
<dbReference type="EMBL" id="JADQDC010000019">
    <property type="protein sequence ID" value="MBF9153028.1"/>
    <property type="molecule type" value="Genomic_DNA"/>
</dbReference>
<comment type="catalytic activity">
    <reaction evidence="3">
        <text>L-aspartate + L-glutamine + ATP + H2O = L-asparagine + L-glutamate + AMP + diphosphate + H(+)</text>
        <dbReference type="Rhea" id="RHEA:12228"/>
        <dbReference type="ChEBI" id="CHEBI:15377"/>
        <dbReference type="ChEBI" id="CHEBI:15378"/>
        <dbReference type="ChEBI" id="CHEBI:29985"/>
        <dbReference type="ChEBI" id="CHEBI:29991"/>
        <dbReference type="ChEBI" id="CHEBI:30616"/>
        <dbReference type="ChEBI" id="CHEBI:33019"/>
        <dbReference type="ChEBI" id="CHEBI:58048"/>
        <dbReference type="ChEBI" id="CHEBI:58359"/>
        <dbReference type="ChEBI" id="CHEBI:456215"/>
        <dbReference type="EC" id="6.3.5.4"/>
    </reaction>
</comment>
<evidence type="ECO:0000256" key="2">
    <source>
        <dbReference type="ARBA" id="ARBA00012737"/>
    </source>
</evidence>
<name>A0ABS0HLM8_9SPHN</name>
<dbReference type="InterPro" id="IPR029055">
    <property type="entry name" value="Ntn_hydrolases_N"/>
</dbReference>
<gene>
    <name evidence="7" type="ORF">I2488_18650</name>
</gene>
<dbReference type="Pfam" id="PF13537">
    <property type="entry name" value="GATase_7"/>
    <property type="match status" value="1"/>
</dbReference>
<feature type="domain" description="Glutamine amidotransferase type-2" evidence="6">
    <location>
        <begin position="101"/>
        <end position="168"/>
    </location>
</feature>
<organism evidence="7 8">
    <name type="scientific">Novosphingobium jiangmenense</name>
    <dbReference type="NCBI Taxonomy" id="2791981"/>
    <lineage>
        <taxon>Bacteria</taxon>
        <taxon>Pseudomonadati</taxon>
        <taxon>Pseudomonadota</taxon>
        <taxon>Alphaproteobacteria</taxon>
        <taxon>Sphingomonadales</taxon>
        <taxon>Sphingomonadaceae</taxon>
        <taxon>Novosphingobium</taxon>
    </lineage>
</organism>
<feature type="domain" description="Asparagine synthetase" evidence="5">
    <location>
        <begin position="247"/>
        <end position="401"/>
    </location>
</feature>
<dbReference type="Pfam" id="PF00733">
    <property type="entry name" value="Asn_synthase"/>
    <property type="match status" value="2"/>
</dbReference>